<dbReference type="InterPro" id="IPR009000">
    <property type="entry name" value="Transl_B-barrel_sf"/>
</dbReference>
<keyword evidence="1 5" id="KW-0963">Cytoplasm</keyword>
<evidence type="ECO:0000313" key="10">
    <source>
        <dbReference type="Proteomes" id="UP000306192"/>
    </source>
</evidence>
<comment type="subcellular location">
    <subcellularLocation>
        <location evidence="5">Cytoplasm</location>
    </subcellularLocation>
</comment>
<feature type="domain" description="RimM N-terminal" evidence="7">
    <location>
        <begin position="22"/>
        <end position="107"/>
    </location>
</feature>
<dbReference type="RefSeq" id="WP_136641496.1">
    <property type="nucleotide sequence ID" value="NZ_QYRT01000009.1"/>
</dbReference>
<name>A0A4T2C3Z3_9MICO</name>
<feature type="region of interest" description="Disordered" evidence="6">
    <location>
        <begin position="186"/>
        <end position="252"/>
    </location>
</feature>
<evidence type="ECO:0000259" key="7">
    <source>
        <dbReference type="Pfam" id="PF01782"/>
    </source>
</evidence>
<proteinExistence type="inferred from homology"/>
<dbReference type="EMBL" id="QYRT01000009">
    <property type="protein sequence ID" value="TIH38252.1"/>
    <property type="molecule type" value="Genomic_DNA"/>
</dbReference>
<dbReference type="Gene3D" id="2.30.30.240">
    <property type="entry name" value="PRC-barrel domain"/>
    <property type="match status" value="1"/>
</dbReference>
<evidence type="ECO:0000256" key="1">
    <source>
        <dbReference type="ARBA" id="ARBA00022490"/>
    </source>
</evidence>
<dbReference type="InterPro" id="IPR011033">
    <property type="entry name" value="PRC_barrel-like_sf"/>
</dbReference>
<dbReference type="InterPro" id="IPR011961">
    <property type="entry name" value="RimM"/>
</dbReference>
<feature type="domain" description="Ribosome maturation factor RimM PRC barrel" evidence="8">
    <location>
        <begin position="121"/>
        <end position="186"/>
    </location>
</feature>
<evidence type="ECO:0000256" key="2">
    <source>
        <dbReference type="ARBA" id="ARBA00022517"/>
    </source>
</evidence>
<organism evidence="9 10">
    <name type="scientific">Subtercola vilae</name>
    <dbReference type="NCBI Taxonomy" id="2056433"/>
    <lineage>
        <taxon>Bacteria</taxon>
        <taxon>Bacillati</taxon>
        <taxon>Actinomycetota</taxon>
        <taxon>Actinomycetes</taxon>
        <taxon>Micrococcales</taxon>
        <taxon>Microbacteriaceae</taxon>
        <taxon>Subtercola</taxon>
    </lineage>
</organism>
<dbReference type="GO" id="GO:0006364">
    <property type="term" value="P:rRNA processing"/>
    <property type="evidence" value="ECO:0007669"/>
    <property type="project" value="UniProtKB-UniRule"/>
</dbReference>
<dbReference type="Pfam" id="PF24986">
    <property type="entry name" value="PRC_RimM"/>
    <property type="match status" value="1"/>
</dbReference>
<comment type="similarity">
    <text evidence="5">Belongs to the RimM family.</text>
</comment>
<dbReference type="OrthoDB" id="5381335at2"/>
<dbReference type="Gene3D" id="2.40.30.60">
    <property type="entry name" value="RimM"/>
    <property type="match status" value="1"/>
</dbReference>
<comment type="caution">
    <text evidence="9">The sequence shown here is derived from an EMBL/GenBank/DDBJ whole genome shotgun (WGS) entry which is preliminary data.</text>
</comment>
<evidence type="ECO:0000259" key="8">
    <source>
        <dbReference type="Pfam" id="PF24986"/>
    </source>
</evidence>
<keyword evidence="10" id="KW-1185">Reference proteome</keyword>
<dbReference type="PANTHER" id="PTHR33692">
    <property type="entry name" value="RIBOSOME MATURATION FACTOR RIMM"/>
    <property type="match status" value="1"/>
</dbReference>
<comment type="subunit">
    <text evidence="5">Binds ribosomal protein uS19.</text>
</comment>
<dbReference type="GO" id="GO:0042274">
    <property type="term" value="P:ribosomal small subunit biogenesis"/>
    <property type="evidence" value="ECO:0007669"/>
    <property type="project" value="UniProtKB-UniRule"/>
</dbReference>
<keyword evidence="4 5" id="KW-0143">Chaperone</keyword>
<feature type="compositionally biased region" description="Acidic residues" evidence="6">
    <location>
        <begin position="191"/>
        <end position="207"/>
    </location>
</feature>
<dbReference type="NCBIfam" id="TIGR02273">
    <property type="entry name" value="16S_RimM"/>
    <property type="match status" value="1"/>
</dbReference>
<evidence type="ECO:0000256" key="4">
    <source>
        <dbReference type="ARBA" id="ARBA00023186"/>
    </source>
</evidence>
<evidence type="ECO:0000256" key="5">
    <source>
        <dbReference type="HAMAP-Rule" id="MF_00014"/>
    </source>
</evidence>
<sequence length="252" mass="26473">MASASVSTWLIPISKNETQLRVGRLTKAHGLKGAIKLELFTDDPGRRFVPGAVFTLQVPTTSPWHGKTLELAELRWYNGHAVGFFVGVPDRDAAESLAKAILWIDHDLTETTDEEDAWFDHQLVGLAVMRDGVRIGTMTQIDHLPAQDLLHVSTITGEVLVPFVKAIVPSVDVAGGFLTITPPPGLFEELPAADDAEPGDAESEAAESEAATSEAATSEAATSEAATADDTVPDASAGVPSAPAVTEAPAAS</sequence>
<dbReference type="PANTHER" id="PTHR33692:SF1">
    <property type="entry name" value="RIBOSOME MATURATION FACTOR RIMM"/>
    <property type="match status" value="1"/>
</dbReference>
<dbReference type="Pfam" id="PF01782">
    <property type="entry name" value="RimM"/>
    <property type="match status" value="1"/>
</dbReference>
<accession>A0A4T2C3Z3</accession>
<dbReference type="SUPFAM" id="SSF50346">
    <property type="entry name" value="PRC-barrel domain"/>
    <property type="match status" value="1"/>
</dbReference>
<dbReference type="AlphaFoldDB" id="A0A4T2C3Z3"/>
<reference evidence="9 10" key="1">
    <citation type="journal article" date="2019" name="Microorganisms">
        <title>Systematic Affiliation and Genome Analysis of Subtercola vilae DB165(T) with Particular Emphasis on Cold Adaptation of an Isolate from a High-Altitude Cold Volcano Lake.</title>
        <authorList>
            <person name="Villalobos A.S."/>
            <person name="Wiese J."/>
            <person name="Imhoff J.F."/>
            <person name="Dorador C."/>
            <person name="Keller A."/>
            <person name="Hentschel U."/>
        </authorList>
    </citation>
    <scope>NUCLEOTIDE SEQUENCE [LARGE SCALE GENOMIC DNA]</scope>
    <source>
        <strain evidence="9 10">DB165</strain>
    </source>
</reference>
<dbReference type="InterPro" id="IPR056792">
    <property type="entry name" value="PRC_RimM"/>
</dbReference>
<protein>
    <recommendedName>
        <fullName evidence="5">Ribosome maturation factor RimM</fullName>
    </recommendedName>
</protein>
<comment type="domain">
    <text evidence="5">The PRC barrel domain binds ribosomal protein uS19.</text>
</comment>
<dbReference type="SUPFAM" id="SSF50447">
    <property type="entry name" value="Translation proteins"/>
    <property type="match status" value="1"/>
</dbReference>
<feature type="compositionally biased region" description="Low complexity" evidence="6">
    <location>
        <begin position="208"/>
        <end position="230"/>
    </location>
</feature>
<dbReference type="GO" id="GO:0005737">
    <property type="term" value="C:cytoplasm"/>
    <property type="evidence" value="ECO:0007669"/>
    <property type="project" value="UniProtKB-SubCell"/>
</dbReference>
<dbReference type="InterPro" id="IPR002676">
    <property type="entry name" value="RimM_N"/>
</dbReference>
<dbReference type="GO" id="GO:0043022">
    <property type="term" value="F:ribosome binding"/>
    <property type="evidence" value="ECO:0007669"/>
    <property type="project" value="InterPro"/>
</dbReference>
<evidence type="ECO:0000256" key="6">
    <source>
        <dbReference type="SAM" id="MobiDB-lite"/>
    </source>
</evidence>
<dbReference type="Proteomes" id="UP000306192">
    <property type="component" value="Unassembled WGS sequence"/>
</dbReference>
<evidence type="ECO:0000256" key="3">
    <source>
        <dbReference type="ARBA" id="ARBA00022552"/>
    </source>
</evidence>
<comment type="function">
    <text evidence="5">An accessory protein needed during the final step in the assembly of 30S ribosomal subunit, possibly for assembly of the head region. Essential for efficient processing of 16S rRNA. May be needed both before and after RbfA during the maturation of 16S rRNA. It has affinity for free ribosomal 30S subunits but not for 70S ribosomes.</text>
</comment>
<keyword evidence="2 5" id="KW-0690">Ribosome biogenesis</keyword>
<gene>
    <name evidence="5 9" type="primary">rimM</name>
    <name evidence="9" type="ORF">D4765_06590</name>
</gene>
<dbReference type="HAMAP" id="MF_00014">
    <property type="entry name" value="Ribosome_mat_RimM"/>
    <property type="match status" value="1"/>
</dbReference>
<keyword evidence="3 5" id="KW-0698">rRNA processing</keyword>
<evidence type="ECO:0000313" key="9">
    <source>
        <dbReference type="EMBL" id="TIH38252.1"/>
    </source>
</evidence>
<dbReference type="InterPro" id="IPR036976">
    <property type="entry name" value="RimM_N_sf"/>
</dbReference>
<dbReference type="GO" id="GO:0005840">
    <property type="term" value="C:ribosome"/>
    <property type="evidence" value="ECO:0007669"/>
    <property type="project" value="InterPro"/>
</dbReference>